<keyword evidence="3" id="KW-0460">Magnesium</keyword>
<dbReference type="Gene3D" id="1.50.10.130">
    <property type="entry name" value="Terpene synthase, N-terminal domain"/>
    <property type="match status" value="1"/>
</dbReference>
<dbReference type="Pfam" id="PF03936">
    <property type="entry name" value="Terpene_synth_C"/>
    <property type="match status" value="1"/>
</dbReference>
<protein>
    <submittedName>
        <fullName evidence="7">(-)-alpha-terpineol synthase</fullName>
    </submittedName>
</protein>
<dbReference type="PANTHER" id="PTHR31225:SF244">
    <property type="entry name" value="1,8-CINEOLE SYNTHASE 1, CHLOROPLASTIC-RELATED"/>
    <property type="match status" value="1"/>
</dbReference>
<evidence type="ECO:0000256" key="1">
    <source>
        <dbReference type="ARBA" id="ARBA00001946"/>
    </source>
</evidence>
<dbReference type="InterPro" id="IPR008949">
    <property type="entry name" value="Isoprenoid_synthase_dom_sf"/>
</dbReference>
<dbReference type="InterPro" id="IPR050148">
    <property type="entry name" value="Terpene_synthase-like"/>
</dbReference>
<dbReference type="AlphaFoldDB" id="A0A438GPV5"/>
<evidence type="ECO:0000259" key="5">
    <source>
        <dbReference type="Pfam" id="PF01397"/>
    </source>
</evidence>
<comment type="caution">
    <text evidence="7">The sequence shown here is derived from an EMBL/GenBank/DDBJ whole genome shotgun (WGS) entry which is preliminary data.</text>
</comment>
<name>A0A438GPV5_VITVI</name>
<dbReference type="GO" id="GO:0000287">
    <property type="term" value="F:magnesium ion binding"/>
    <property type="evidence" value="ECO:0007669"/>
    <property type="project" value="InterPro"/>
</dbReference>
<reference evidence="7 8" key="1">
    <citation type="journal article" date="2018" name="PLoS Genet.">
        <title>Population sequencing reveals clonal diversity and ancestral inbreeding in the grapevine cultivar Chardonnay.</title>
        <authorList>
            <person name="Roach M.J."/>
            <person name="Johnson D.L."/>
            <person name="Bohlmann J."/>
            <person name="van Vuuren H.J."/>
            <person name="Jones S.J."/>
            <person name="Pretorius I.S."/>
            <person name="Schmidt S.A."/>
            <person name="Borneman A.R."/>
        </authorList>
    </citation>
    <scope>NUCLEOTIDE SEQUENCE [LARGE SCALE GENOMIC DNA]</scope>
    <source>
        <strain evidence="8">cv. Chardonnay</strain>
        <tissue evidence="7">Leaf</tissue>
    </source>
</reference>
<dbReference type="EMBL" id="QGNW01000373">
    <property type="protein sequence ID" value="RVW74249.1"/>
    <property type="molecule type" value="Genomic_DNA"/>
</dbReference>
<dbReference type="PANTHER" id="PTHR31225">
    <property type="entry name" value="OS04G0344100 PROTEIN-RELATED"/>
    <property type="match status" value="1"/>
</dbReference>
<dbReference type="InterPro" id="IPR036965">
    <property type="entry name" value="Terpene_synth_N_sf"/>
</dbReference>
<dbReference type="SFLD" id="SFLDG01014">
    <property type="entry name" value="Terpene_Cyclase_Like_1_N-term"/>
    <property type="match status" value="1"/>
</dbReference>
<keyword evidence="4" id="KW-0456">Lyase</keyword>
<gene>
    <name evidence="7" type="primary">ATESY_10</name>
    <name evidence="7" type="ORF">CK203_051055</name>
</gene>
<feature type="domain" description="Terpene synthase metal-binding" evidence="6">
    <location>
        <begin position="297"/>
        <end position="535"/>
    </location>
</feature>
<dbReference type="SUPFAM" id="SSF48239">
    <property type="entry name" value="Terpenoid cyclases/Protein prenyltransferases"/>
    <property type="match status" value="1"/>
</dbReference>
<dbReference type="SFLD" id="SFLDG01019">
    <property type="entry name" value="Terpene_Cyclase_Like_1_C_Termi"/>
    <property type="match status" value="1"/>
</dbReference>
<dbReference type="SUPFAM" id="SSF48576">
    <property type="entry name" value="Terpenoid synthases"/>
    <property type="match status" value="1"/>
</dbReference>
<evidence type="ECO:0000256" key="2">
    <source>
        <dbReference type="ARBA" id="ARBA00022723"/>
    </source>
</evidence>
<dbReference type="Gene3D" id="1.10.600.10">
    <property type="entry name" value="Farnesyl Diphosphate Synthase"/>
    <property type="match status" value="1"/>
</dbReference>
<dbReference type="InterPro" id="IPR008930">
    <property type="entry name" value="Terpenoid_cyclase/PrenylTrfase"/>
</dbReference>
<dbReference type="FunFam" id="1.50.10.130:FF:000001">
    <property type="entry name" value="Isoprene synthase, chloroplastic"/>
    <property type="match status" value="1"/>
</dbReference>
<dbReference type="InterPro" id="IPR005630">
    <property type="entry name" value="Terpene_synthase_metal-bd"/>
</dbReference>
<dbReference type="CDD" id="cd00684">
    <property type="entry name" value="Terpene_cyclase_plant_C1"/>
    <property type="match status" value="1"/>
</dbReference>
<dbReference type="Proteomes" id="UP000288805">
    <property type="component" value="Unassembled WGS sequence"/>
</dbReference>
<accession>A0A438GPV5</accession>
<evidence type="ECO:0000256" key="4">
    <source>
        <dbReference type="ARBA" id="ARBA00023239"/>
    </source>
</evidence>
<evidence type="ECO:0000313" key="8">
    <source>
        <dbReference type="Proteomes" id="UP000288805"/>
    </source>
</evidence>
<evidence type="ECO:0000313" key="7">
    <source>
        <dbReference type="EMBL" id="RVW74249.1"/>
    </source>
</evidence>
<dbReference type="InterPro" id="IPR044814">
    <property type="entry name" value="Terpene_cyclase_plant_C1"/>
</dbReference>
<evidence type="ECO:0000259" key="6">
    <source>
        <dbReference type="Pfam" id="PF03936"/>
    </source>
</evidence>
<dbReference type="GO" id="GO:0010333">
    <property type="term" value="F:terpene synthase activity"/>
    <property type="evidence" value="ECO:0007669"/>
    <property type="project" value="InterPro"/>
</dbReference>
<proteinExistence type="predicted"/>
<feature type="domain" description="Terpene synthase N-terminal" evidence="5">
    <location>
        <begin position="64"/>
        <end position="240"/>
    </location>
</feature>
<dbReference type="SFLD" id="SFLDS00005">
    <property type="entry name" value="Isoprenoid_Synthase_Type_I"/>
    <property type="match status" value="1"/>
</dbReference>
<comment type="cofactor">
    <cofactor evidence="1">
        <name>Mg(2+)</name>
        <dbReference type="ChEBI" id="CHEBI:18420"/>
    </cofactor>
</comment>
<dbReference type="FunFam" id="1.10.600.10:FF:000007">
    <property type="entry name" value="Isoprene synthase, chloroplastic"/>
    <property type="match status" value="1"/>
</dbReference>
<dbReference type="InterPro" id="IPR001906">
    <property type="entry name" value="Terpene_synth_N"/>
</dbReference>
<dbReference type="GO" id="GO:0016102">
    <property type="term" value="P:diterpenoid biosynthetic process"/>
    <property type="evidence" value="ECO:0007669"/>
    <property type="project" value="InterPro"/>
</dbReference>
<organism evidence="7 8">
    <name type="scientific">Vitis vinifera</name>
    <name type="common">Grape</name>
    <dbReference type="NCBI Taxonomy" id="29760"/>
    <lineage>
        <taxon>Eukaryota</taxon>
        <taxon>Viridiplantae</taxon>
        <taxon>Streptophyta</taxon>
        <taxon>Embryophyta</taxon>
        <taxon>Tracheophyta</taxon>
        <taxon>Spermatophyta</taxon>
        <taxon>Magnoliopsida</taxon>
        <taxon>eudicotyledons</taxon>
        <taxon>Gunneridae</taxon>
        <taxon>Pentapetalae</taxon>
        <taxon>rosids</taxon>
        <taxon>Vitales</taxon>
        <taxon>Vitaceae</taxon>
        <taxon>Viteae</taxon>
        <taxon>Vitis</taxon>
    </lineage>
</organism>
<evidence type="ECO:0000256" key="3">
    <source>
        <dbReference type="ARBA" id="ARBA00022842"/>
    </source>
</evidence>
<keyword evidence="2" id="KW-0479">Metal-binding</keyword>
<sequence>MALSMLAPNPILAFPRLQPPTRHCSRQGKSFSDSTSGLVVQCLFASKVQDQTAVRRSANYQPSIWDYDYIQSLRSNYVGEAHMKRLDELKGFVKMMLIGKDEKPLDQLVTIDLLQRLGVSYHFEDEIKSILDCRYKNYDRNNMWKAENLYATALEFRLLRQHGHKVPQDVFNCFKDEMGSFKPCHYEDIKGILCLYEASYFSMEGESVLDEARDFTKKHLEKSLEQSIDKNLAILVSHSLELPLHWRMLRIEARWFMDVYERRQDMDPSLPEFAKLDYNMVQAIHQEDLKDVSKWWKNIGLGEKMSFTRDRLVENFLWAVGHAFEPQFGYCRKIITKVLALIVTIDDIYDIYGTLDELEIFTDAIDRWDINAMDQLPEYMKICFLALFNSVNEMAYNVLKEEGSNIIPHLRKMWADLCKCYLVEARWYYSRYTPALQEYITNGLISSSAPVILGHAYFSVSNPVMDAIEFLEKHPNIIHGSSMILRLSDDLGTSRDELKRGDVPKSIQCHMHQTGAYQEEACEHIKYLIGDSWKKMNKEQSMDSPFSRIFIGIAMNVGRMGQRVYLYGDGYGVQDRETKEDILLTLIEPVPHNLHTKFVSLRFECDLLCGSLNAMN</sequence>
<dbReference type="Pfam" id="PF01397">
    <property type="entry name" value="Terpene_synth"/>
    <property type="match status" value="1"/>
</dbReference>
<dbReference type="InterPro" id="IPR034741">
    <property type="entry name" value="Terpene_cyclase-like_1_C"/>
</dbReference>